<dbReference type="PANTHER" id="PTHR44591:SF3">
    <property type="entry name" value="RESPONSE REGULATORY DOMAIN-CONTAINING PROTEIN"/>
    <property type="match status" value="1"/>
</dbReference>
<gene>
    <name evidence="4" type="ORF">Voc01_085990</name>
</gene>
<dbReference type="InterPro" id="IPR001789">
    <property type="entry name" value="Sig_transdc_resp-reg_receiver"/>
</dbReference>
<dbReference type="Pfam" id="PF00072">
    <property type="entry name" value="Response_reg"/>
    <property type="match status" value="1"/>
</dbReference>
<feature type="domain" description="Response regulatory" evidence="3">
    <location>
        <begin position="8"/>
        <end position="129"/>
    </location>
</feature>
<dbReference type="PANTHER" id="PTHR44591">
    <property type="entry name" value="STRESS RESPONSE REGULATOR PROTEIN 1"/>
    <property type="match status" value="1"/>
</dbReference>
<proteinExistence type="predicted"/>
<accession>A0A8J4A0U5</accession>
<evidence type="ECO:0000256" key="1">
    <source>
        <dbReference type="ARBA" id="ARBA00022553"/>
    </source>
</evidence>
<dbReference type="Gene3D" id="3.40.50.2300">
    <property type="match status" value="1"/>
</dbReference>
<sequence>MRGAAVTRILLVEDNELNRSLVRAIIARTAEPLLQGVDLVEAETLAQAQAALAGADGFDVVLLDVHLPDGSGLEVARGLAGRPDRPAVVALTAAAMAREQTAAMDAGCDTFLAKPYTSADLVRTIVEHLS</sequence>
<dbReference type="Proteomes" id="UP000635606">
    <property type="component" value="Unassembled WGS sequence"/>
</dbReference>
<evidence type="ECO:0000259" key="3">
    <source>
        <dbReference type="PROSITE" id="PS50110"/>
    </source>
</evidence>
<protein>
    <submittedName>
        <fullName evidence="4">Response regulator</fullName>
    </submittedName>
</protein>
<dbReference type="InterPro" id="IPR050595">
    <property type="entry name" value="Bact_response_regulator"/>
</dbReference>
<dbReference type="SUPFAM" id="SSF52172">
    <property type="entry name" value="CheY-like"/>
    <property type="match status" value="1"/>
</dbReference>
<dbReference type="CDD" id="cd17546">
    <property type="entry name" value="REC_hyHK_CKI1_RcsC-like"/>
    <property type="match status" value="1"/>
</dbReference>
<keyword evidence="1 2" id="KW-0597">Phosphoprotein</keyword>
<organism evidence="4 5">
    <name type="scientific">Virgisporangium ochraceum</name>
    <dbReference type="NCBI Taxonomy" id="65505"/>
    <lineage>
        <taxon>Bacteria</taxon>
        <taxon>Bacillati</taxon>
        <taxon>Actinomycetota</taxon>
        <taxon>Actinomycetes</taxon>
        <taxon>Micromonosporales</taxon>
        <taxon>Micromonosporaceae</taxon>
        <taxon>Virgisporangium</taxon>
    </lineage>
</organism>
<name>A0A8J4A0U5_9ACTN</name>
<comment type="caution">
    <text evidence="4">The sequence shown here is derived from an EMBL/GenBank/DDBJ whole genome shotgun (WGS) entry which is preliminary data.</text>
</comment>
<dbReference type="PROSITE" id="PS50110">
    <property type="entry name" value="RESPONSE_REGULATORY"/>
    <property type="match status" value="1"/>
</dbReference>
<dbReference type="EMBL" id="BOPH01000122">
    <property type="protein sequence ID" value="GIJ73682.1"/>
    <property type="molecule type" value="Genomic_DNA"/>
</dbReference>
<dbReference type="AlphaFoldDB" id="A0A8J4A0U5"/>
<dbReference type="SMART" id="SM00448">
    <property type="entry name" value="REC"/>
    <property type="match status" value="1"/>
</dbReference>
<evidence type="ECO:0000313" key="4">
    <source>
        <dbReference type="EMBL" id="GIJ73682.1"/>
    </source>
</evidence>
<feature type="modified residue" description="4-aspartylphosphate" evidence="2">
    <location>
        <position position="64"/>
    </location>
</feature>
<reference evidence="4" key="1">
    <citation type="submission" date="2021-01" db="EMBL/GenBank/DDBJ databases">
        <title>Whole genome shotgun sequence of Virgisporangium ochraceum NBRC 16418.</title>
        <authorList>
            <person name="Komaki H."/>
            <person name="Tamura T."/>
        </authorList>
    </citation>
    <scope>NUCLEOTIDE SEQUENCE</scope>
    <source>
        <strain evidence="4">NBRC 16418</strain>
    </source>
</reference>
<keyword evidence="5" id="KW-1185">Reference proteome</keyword>
<evidence type="ECO:0000313" key="5">
    <source>
        <dbReference type="Proteomes" id="UP000635606"/>
    </source>
</evidence>
<dbReference type="InterPro" id="IPR011006">
    <property type="entry name" value="CheY-like_superfamily"/>
</dbReference>
<evidence type="ECO:0000256" key="2">
    <source>
        <dbReference type="PROSITE-ProRule" id="PRU00169"/>
    </source>
</evidence>
<dbReference type="GO" id="GO:0000160">
    <property type="term" value="P:phosphorelay signal transduction system"/>
    <property type="evidence" value="ECO:0007669"/>
    <property type="project" value="InterPro"/>
</dbReference>